<dbReference type="InterPro" id="IPR023333">
    <property type="entry name" value="Proteasome_suB-type"/>
</dbReference>
<dbReference type="PROSITE" id="PS51476">
    <property type="entry name" value="PROTEASOME_BETA_2"/>
    <property type="match status" value="1"/>
</dbReference>
<evidence type="ECO:0000256" key="3">
    <source>
        <dbReference type="ARBA" id="ARBA00023242"/>
    </source>
</evidence>
<comment type="similarity">
    <text evidence="5">Belongs to the peptidase T1B family.</text>
</comment>
<evidence type="ECO:0000256" key="1">
    <source>
        <dbReference type="ARBA" id="ARBA00022490"/>
    </source>
</evidence>
<dbReference type="AlphaFoldDB" id="A0A4U7KMW5"/>
<comment type="subcellular location">
    <subcellularLocation>
        <location evidence="5">Cytoplasm</location>
    </subcellularLocation>
    <subcellularLocation>
        <location evidence="5">Nucleus</location>
    </subcellularLocation>
</comment>
<keyword evidence="8" id="KW-1185">Reference proteome</keyword>
<evidence type="ECO:0000313" key="8">
    <source>
        <dbReference type="Proteomes" id="UP000306050"/>
    </source>
</evidence>
<accession>A0A4U7KMW5</accession>
<comment type="subunit">
    <text evidence="4">The 26S proteasome consists of a 20S proteasome core and two 19S regulatory subunits. The 20S proteasome core is composed of 28 subunits that are arranged in four stacked rings, resulting in a barrel-shaped structure. The two end rings are each formed by seven alpha subunits, and the two central rings are each formed by seven beta subunits. The catalytic chamber with the active sites is on the inside of the barrel.</text>
</comment>
<reference evidence="7 8" key="1">
    <citation type="submission" date="2019-05" db="EMBL/GenBank/DDBJ databases">
        <title>Sporisorium graminicola CBS 10092 draft sequencing and annotation.</title>
        <authorList>
            <person name="Solano-Gonzalez S."/>
            <person name="Caddick M.X."/>
            <person name="Darby A."/>
        </authorList>
    </citation>
    <scope>NUCLEOTIDE SEQUENCE [LARGE SCALE GENOMIC DNA]</scope>
    <source>
        <strain evidence="7 8">CBS 10092</strain>
    </source>
</reference>
<evidence type="ECO:0000256" key="5">
    <source>
        <dbReference type="RuleBase" id="RU004203"/>
    </source>
</evidence>
<proteinExistence type="inferred from homology"/>
<evidence type="ECO:0000313" key="7">
    <source>
        <dbReference type="EMBL" id="TKY85236.1"/>
    </source>
</evidence>
<dbReference type="OrthoDB" id="268479at2759"/>
<name>A0A4U7KMW5_9BASI</name>
<comment type="subunit">
    <text evidence="5">Component of the proteasome complex.</text>
</comment>
<evidence type="ECO:0000256" key="2">
    <source>
        <dbReference type="ARBA" id="ARBA00022942"/>
    </source>
</evidence>
<sequence length="292" mass="31476">MSLFGTFPGSSRGPAHHAPAAAAPKDHMVGHHFSPYDSNGGSIAAVCGTDFCVIASDTRQSTGYNIQTRYKPKVFRLNDKATLATNGFAADAEALVSHVQQRLEMYRHAHGRSMPLHSIARMLSTILYGKRFFPYYVYNILGGLDEEGKGAVYSFDPVGSYEREFCRAAGAAQSLIQPFFDSQIMFRNQVSTPERTVPTPGQMTLPEVLKIVIDSFTSATERHIEVGDGLEVFVVRTPGSAGAQGEGAKGAAAVDLAALPSDVPFSVTEAVGGEDEQQEGAVMVIRKELKKD</sequence>
<dbReference type="GO" id="GO:0005737">
    <property type="term" value="C:cytoplasm"/>
    <property type="evidence" value="ECO:0007669"/>
    <property type="project" value="UniProtKB-SubCell"/>
</dbReference>
<evidence type="ECO:0000256" key="4">
    <source>
        <dbReference type="ARBA" id="ARBA00026071"/>
    </source>
</evidence>
<dbReference type="Gene3D" id="3.60.20.10">
    <property type="entry name" value="Glutamine Phosphoribosylpyrophosphate, subunit 1, domain 1"/>
    <property type="match status" value="1"/>
</dbReference>
<keyword evidence="2 5" id="KW-0647">Proteasome</keyword>
<comment type="function">
    <text evidence="5">Component of the proteasome, a multicatalytic proteinase complex which is characterized by its ability to cleave peptides with Arg, Phe, Tyr, Leu, and Glu adjacent to the leaving group at neutral or slightly basic pH. The proteasome has an ATP-dependent proteolytic activity.</text>
</comment>
<dbReference type="InterPro" id="IPR029055">
    <property type="entry name" value="Ntn_hydrolases_N"/>
</dbReference>
<dbReference type="SUPFAM" id="SSF56235">
    <property type="entry name" value="N-terminal nucleophile aminohydrolases (Ntn hydrolases)"/>
    <property type="match status" value="1"/>
</dbReference>
<dbReference type="GO" id="GO:0019774">
    <property type="term" value="C:proteasome core complex, beta-subunit complex"/>
    <property type="evidence" value="ECO:0007669"/>
    <property type="project" value="UniProtKB-ARBA"/>
</dbReference>
<dbReference type="PROSITE" id="PS00854">
    <property type="entry name" value="PROTEASOME_BETA_1"/>
    <property type="match status" value="1"/>
</dbReference>
<keyword evidence="1 5" id="KW-0963">Cytoplasm</keyword>
<dbReference type="FunFam" id="3.60.20.10:FF:000027">
    <property type="entry name" value="Proteasome subunit beta type-6"/>
    <property type="match status" value="1"/>
</dbReference>
<dbReference type="EMBL" id="SRRM01000021">
    <property type="protein sequence ID" value="TKY85236.1"/>
    <property type="molecule type" value="Genomic_DNA"/>
</dbReference>
<dbReference type="GO" id="GO:0005634">
    <property type="term" value="C:nucleus"/>
    <property type="evidence" value="ECO:0007669"/>
    <property type="project" value="UniProtKB-SubCell"/>
</dbReference>
<dbReference type="InterPro" id="IPR001353">
    <property type="entry name" value="Proteasome_sua/b"/>
</dbReference>
<dbReference type="RefSeq" id="XP_029737221.1">
    <property type="nucleotide sequence ID" value="XM_029886908.1"/>
</dbReference>
<evidence type="ECO:0000256" key="6">
    <source>
        <dbReference type="SAM" id="MobiDB-lite"/>
    </source>
</evidence>
<gene>
    <name evidence="7" type="ORF">EX895_006316</name>
</gene>
<protein>
    <recommendedName>
        <fullName evidence="5">Proteasome subunit beta</fullName>
    </recommendedName>
</protein>
<dbReference type="KEGG" id="sgra:EX895_006316"/>
<dbReference type="CDD" id="cd03757">
    <property type="entry name" value="proteasome_beta_type_1"/>
    <property type="match status" value="1"/>
</dbReference>
<organism evidence="7 8">
    <name type="scientific">Sporisorium graminicola</name>
    <dbReference type="NCBI Taxonomy" id="280036"/>
    <lineage>
        <taxon>Eukaryota</taxon>
        <taxon>Fungi</taxon>
        <taxon>Dikarya</taxon>
        <taxon>Basidiomycota</taxon>
        <taxon>Ustilaginomycotina</taxon>
        <taxon>Ustilaginomycetes</taxon>
        <taxon>Ustilaginales</taxon>
        <taxon>Ustilaginaceae</taxon>
        <taxon>Sporisorium</taxon>
    </lineage>
</organism>
<dbReference type="Proteomes" id="UP000306050">
    <property type="component" value="Chromosome SGRAM_8"/>
</dbReference>
<dbReference type="Pfam" id="PF00227">
    <property type="entry name" value="Proteasome"/>
    <property type="match status" value="1"/>
</dbReference>
<feature type="region of interest" description="Disordered" evidence="6">
    <location>
        <begin position="1"/>
        <end position="22"/>
    </location>
</feature>
<dbReference type="PANTHER" id="PTHR32194:SF2">
    <property type="entry name" value="PROTEASOME SUBUNIT BETA TYPE-1"/>
    <property type="match status" value="1"/>
</dbReference>
<comment type="caution">
    <text evidence="7">The sequence shown here is derived from an EMBL/GenBank/DDBJ whole genome shotgun (WGS) entry which is preliminary data.</text>
</comment>
<dbReference type="GeneID" id="40729211"/>
<keyword evidence="3 5" id="KW-0539">Nucleus</keyword>
<dbReference type="PANTHER" id="PTHR32194">
    <property type="entry name" value="METALLOPROTEASE TLDD"/>
    <property type="match status" value="1"/>
</dbReference>
<dbReference type="InterPro" id="IPR016050">
    <property type="entry name" value="Proteasome_bsu_CS"/>
</dbReference>
<dbReference type="GO" id="GO:0051603">
    <property type="term" value="P:proteolysis involved in protein catabolic process"/>
    <property type="evidence" value="ECO:0007669"/>
    <property type="project" value="InterPro"/>
</dbReference>